<keyword evidence="2" id="KW-1185">Reference proteome</keyword>
<gene>
    <name evidence="1" type="ORF">SAMN02745138_01267</name>
</gene>
<dbReference type="EMBL" id="FRAH01000017">
    <property type="protein sequence ID" value="SHK16326.1"/>
    <property type="molecule type" value="Genomic_DNA"/>
</dbReference>
<evidence type="ECO:0000313" key="1">
    <source>
        <dbReference type="EMBL" id="SHK16326.1"/>
    </source>
</evidence>
<accession>A0A1M6Q848</accession>
<proteinExistence type="predicted"/>
<organism evidence="1 2">
    <name type="scientific">Anaerotignum lactatifermentans DSM 14214</name>
    <dbReference type="NCBI Taxonomy" id="1121323"/>
    <lineage>
        <taxon>Bacteria</taxon>
        <taxon>Bacillati</taxon>
        <taxon>Bacillota</taxon>
        <taxon>Clostridia</taxon>
        <taxon>Lachnospirales</taxon>
        <taxon>Anaerotignaceae</taxon>
        <taxon>Anaerotignum</taxon>
    </lineage>
</organism>
<evidence type="ECO:0000313" key="2">
    <source>
        <dbReference type="Proteomes" id="UP000183975"/>
    </source>
</evidence>
<dbReference type="RefSeq" id="WP_072850201.1">
    <property type="nucleotide sequence ID" value="NZ_FRAH01000017.1"/>
</dbReference>
<reference evidence="1 2" key="1">
    <citation type="submission" date="2016-11" db="EMBL/GenBank/DDBJ databases">
        <authorList>
            <person name="Jaros S."/>
            <person name="Januszkiewicz K."/>
            <person name="Wedrychowicz H."/>
        </authorList>
    </citation>
    <scope>NUCLEOTIDE SEQUENCE [LARGE SCALE GENOMIC DNA]</scope>
    <source>
        <strain evidence="1 2">DSM 14214</strain>
    </source>
</reference>
<dbReference type="Proteomes" id="UP000183975">
    <property type="component" value="Unassembled WGS sequence"/>
</dbReference>
<dbReference type="OrthoDB" id="2833825at2"/>
<protein>
    <submittedName>
        <fullName evidence="1">Uncharacterized protein</fullName>
    </submittedName>
</protein>
<sequence length="236" mass="27863">MDTVDLIIKSSTDFYDELKSDENARYRSWEHCYSHFMMARGNEDIDYDYLSLQLAFYLASWGMYRGSSFLLQKDYRIHIPVVKELLSEKYDALAGIKCVDFRKENNQKLLQEINAFLDKYYDKIRHEVKEQELKNQLSYTLITKILMGTLGCVPAYDRYFIAGIKNQKVATGNYNLKSIMLLVDFYEKNTERLESARSKMKIEDMPYPQMKLLDMGFWQIGFDLDMNKGIKTAARR</sequence>
<dbReference type="AlphaFoldDB" id="A0A1M6Q848"/>
<name>A0A1M6Q848_9FIRM</name>